<evidence type="ECO:0000313" key="11">
    <source>
        <dbReference type="Proteomes" id="UP000176864"/>
    </source>
</evidence>
<dbReference type="InterPro" id="IPR027417">
    <property type="entry name" value="P-loop_NTPase"/>
</dbReference>
<dbReference type="InterPro" id="IPR009000">
    <property type="entry name" value="Transl_B-barrel_sf"/>
</dbReference>
<evidence type="ECO:0000256" key="3">
    <source>
        <dbReference type="ARBA" id="ARBA00022540"/>
    </source>
</evidence>
<evidence type="ECO:0000256" key="4">
    <source>
        <dbReference type="ARBA" id="ARBA00022741"/>
    </source>
</evidence>
<proteinExistence type="inferred from homology"/>
<dbReference type="Pfam" id="PF04760">
    <property type="entry name" value="IF2_N"/>
    <property type="match status" value="1"/>
</dbReference>
<evidence type="ECO:0000256" key="5">
    <source>
        <dbReference type="ARBA" id="ARBA00022917"/>
    </source>
</evidence>
<dbReference type="SUPFAM" id="SSF50447">
    <property type="entry name" value="Translation proteins"/>
    <property type="match status" value="2"/>
</dbReference>
<dbReference type="FunFam" id="2.40.30.10:FF:000054">
    <property type="entry name" value="Translation initiation factor IF-2"/>
    <property type="match status" value="1"/>
</dbReference>
<dbReference type="FunFam" id="3.40.50.10050:FF:000001">
    <property type="entry name" value="Translation initiation factor IF-2"/>
    <property type="match status" value="1"/>
</dbReference>
<evidence type="ECO:0000256" key="1">
    <source>
        <dbReference type="ARBA" id="ARBA00007733"/>
    </source>
</evidence>
<comment type="similarity">
    <text evidence="1 7 8">Belongs to the TRAFAC class translation factor GTPase superfamily. Classic translation factor GTPase family. IF-2 subfamily.</text>
</comment>
<evidence type="ECO:0000313" key="10">
    <source>
        <dbReference type="EMBL" id="OGE77822.1"/>
    </source>
</evidence>
<evidence type="ECO:0000256" key="7">
    <source>
        <dbReference type="HAMAP-Rule" id="MF_00100"/>
    </source>
</evidence>
<dbReference type="FunFam" id="3.40.50.300:FF:000019">
    <property type="entry name" value="Translation initiation factor IF-2"/>
    <property type="match status" value="1"/>
</dbReference>
<dbReference type="CDD" id="cd01887">
    <property type="entry name" value="IF2_eIF5B"/>
    <property type="match status" value="1"/>
</dbReference>
<dbReference type="Pfam" id="PF00009">
    <property type="entry name" value="GTP_EFTU"/>
    <property type="match status" value="1"/>
</dbReference>
<feature type="binding site" evidence="7">
    <location>
        <begin position="259"/>
        <end position="262"/>
    </location>
    <ligand>
        <name>GTP</name>
        <dbReference type="ChEBI" id="CHEBI:37565"/>
    </ligand>
</feature>
<dbReference type="NCBIfam" id="TIGR00231">
    <property type="entry name" value="small_GTP"/>
    <property type="match status" value="1"/>
</dbReference>
<dbReference type="InterPro" id="IPR023115">
    <property type="entry name" value="TIF_IF2_dom3"/>
</dbReference>
<dbReference type="Proteomes" id="UP000176864">
    <property type="component" value="Unassembled WGS sequence"/>
</dbReference>
<dbReference type="Pfam" id="PF22042">
    <property type="entry name" value="EF-G_D2"/>
    <property type="match status" value="1"/>
</dbReference>
<feature type="binding site" evidence="7">
    <location>
        <begin position="159"/>
        <end position="166"/>
    </location>
    <ligand>
        <name>GTP</name>
        <dbReference type="ChEBI" id="CHEBI:37565"/>
    </ligand>
</feature>
<keyword evidence="7" id="KW-0963">Cytoplasm</keyword>
<dbReference type="InterPro" id="IPR053905">
    <property type="entry name" value="EF-G-like_DII"/>
</dbReference>
<dbReference type="Gene3D" id="2.40.30.10">
    <property type="entry name" value="Translation factors"/>
    <property type="match status" value="2"/>
</dbReference>
<dbReference type="Gene3D" id="3.40.50.300">
    <property type="entry name" value="P-loop containing nucleotide triphosphate hydrolases"/>
    <property type="match status" value="1"/>
</dbReference>
<organism evidence="10 11">
    <name type="scientific">Candidatus Doudnabacteria bacterium RIFCSPHIGHO2_01_FULL_46_14</name>
    <dbReference type="NCBI Taxonomy" id="1817824"/>
    <lineage>
        <taxon>Bacteria</taxon>
        <taxon>Candidatus Doudnaibacteriota</taxon>
    </lineage>
</organism>
<comment type="function">
    <text evidence="7 8">One of the essential components for the initiation of protein synthesis. Protects formylmethionyl-tRNA from spontaneous hydrolysis and promotes its binding to the 30S ribosomal subunits. Also involved in the hydrolysis of GTP during the formation of the 70S ribosomal complex.</text>
</comment>
<dbReference type="PANTHER" id="PTHR43381:SF5">
    <property type="entry name" value="TR-TYPE G DOMAIN-CONTAINING PROTEIN"/>
    <property type="match status" value="1"/>
</dbReference>
<dbReference type="InterPro" id="IPR000178">
    <property type="entry name" value="TF_IF2_bacterial-like"/>
</dbReference>
<dbReference type="EMBL" id="MFEK01000016">
    <property type="protein sequence ID" value="OGE77822.1"/>
    <property type="molecule type" value="Genomic_DNA"/>
</dbReference>
<dbReference type="STRING" id="1817824.A2751_02120"/>
<dbReference type="SUPFAM" id="SSF52156">
    <property type="entry name" value="Initiation factor IF2/eIF5b, domain 3"/>
    <property type="match status" value="1"/>
</dbReference>
<gene>
    <name evidence="7" type="primary">infB</name>
    <name evidence="10" type="ORF">A2751_02120</name>
</gene>
<dbReference type="InterPro" id="IPR005225">
    <property type="entry name" value="Small_GTP-bd"/>
</dbReference>
<dbReference type="HAMAP" id="MF_00100_B">
    <property type="entry name" value="IF_2_B"/>
    <property type="match status" value="1"/>
</dbReference>
<feature type="domain" description="Tr-type G" evidence="9">
    <location>
        <begin position="150"/>
        <end position="319"/>
    </location>
</feature>
<comment type="caution">
    <text evidence="10">The sequence shown here is derived from an EMBL/GenBank/DDBJ whole genome shotgun (WGS) entry which is preliminary data.</text>
</comment>
<dbReference type="Pfam" id="PF11987">
    <property type="entry name" value="IF-2"/>
    <property type="match status" value="1"/>
</dbReference>
<dbReference type="SUPFAM" id="SSF52540">
    <property type="entry name" value="P-loop containing nucleoside triphosphate hydrolases"/>
    <property type="match status" value="1"/>
</dbReference>
<dbReference type="PROSITE" id="PS51722">
    <property type="entry name" value="G_TR_2"/>
    <property type="match status" value="1"/>
</dbReference>
<comment type="subcellular location">
    <subcellularLocation>
        <location evidence="7">Cytoplasm</location>
    </subcellularLocation>
</comment>
<evidence type="ECO:0000259" key="9">
    <source>
        <dbReference type="PROSITE" id="PS51722"/>
    </source>
</evidence>
<dbReference type="InterPro" id="IPR000795">
    <property type="entry name" value="T_Tr_GTP-bd_dom"/>
</dbReference>
<dbReference type="InterPro" id="IPR036925">
    <property type="entry name" value="TIF_IF2_dom3_sf"/>
</dbReference>
<keyword evidence="4 7" id="KW-0547">Nucleotide-binding</keyword>
<dbReference type="AlphaFoldDB" id="A0A1F5NJZ3"/>
<keyword evidence="5 7" id="KW-0648">Protein biosynthesis</keyword>
<keyword evidence="3 7" id="KW-0396">Initiation factor</keyword>
<dbReference type="NCBIfam" id="TIGR00487">
    <property type="entry name" value="IF-2"/>
    <property type="match status" value="1"/>
</dbReference>
<dbReference type="Gene3D" id="3.40.50.10050">
    <property type="entry name" value="Translation initiation factor IF- 2, domain 3"/>
    <property type="match status" value="1"/>
</dbReference>
<dbReference type="GO" id="GO:0005829">
    <property type="term" value="C:cytosol"/>
    <property type="evidence" value="ECO:0007669"/>
    <property type="project" value="TreeGrafter"/>
</dbReference>
<feature type="region of interest" description="G-domain" evidence="7">
    <location>
        <begin position="153"/>
        <end position="301"/>
    </location>
</feature>
<accession>A0A1F5NJZ3</accession>
<evidence type="ECO:0000256" key="6">
    <source>
        <dbReference type="ARBA" id="ARBA00023134"/>
    </source>
</evidence>
<dbReference type="GO" id="GO:0005525">
    <property type="term" value="F:GTP binding"/>
    <property type="evidence" value="ECO:0007669"/>
    <property type="project" value="UniProtKB-KW"/>
</dbReference>
<evidence type="ECO:0000256" key="8">
    <source>
        <dbReference type="RuleBase" id="RU000644"/>
    </source>
</evidence>
<dbReference type="PANTHER" id="PTHR43381">
    <property type="entry name" value="TRANSLATION INITIATION FACTOR IF-2-RELATED"/>
    <property type="match status" value="1"/>
</dbReference>
<dbReference type="CDD" id="cd03702">
    <property type="entry name" value="IF2_mtIF2_II"/>
    <property type="match status" value="1"/>
</dbReference>
<dbReference type="InterPro" id="IPR044145">
    <property type="entry name" value="IF2_II"/>
</dbReference>
<reference evidence="10 11" key="1">
    <citation type="journal article" date="2016" name="Nat. Commun.">
        <title>Thousands of microbial genomes shed light on interconnected biogeochemical processes in an aquifer system.</title>
        <authorList>
            <person name="Anantharaman K."/>
            <person name="Brown C.T."/>
            <person name="Hug L.A."/>
            <person name="Sharon I."/>
            <person name="Castelle C.J."/>
            <person name="Probst A.J."/>
            <person name="Thomas B.C."/>
            <person name="Singh A."/>
            <person name="Wilkins M.J."/>
            <person name="Karaoz U."/>
            <person name="Brodie E.L."/>
            <person name="Williams K.H."/>
            <person name="Hubbard S.S."/>
            <person name="Banfield J.F."/>
        </authorList>
    </citation>
    <scope>NUCLEOTIDE SEQUENCE [LARGE SCALE GENOMIC DNA]</scope>
</reference>
<keyword evidence="6 7" id="KW-0342">GTP-binding</keyword>
<dbReference type="InterPro" id="IPR006847">
    <property type="entry name" value="IF2_N"/>
</dbReference>
<feature type="binding site" evidence="7">
    <location>
        <begin position="205"/>
        <end position="209"/>
    </location>
    <ligand>
        <name>GTP</name>
        <dbReference type="ChEBI" id="CHEBI:37565"/>
    </ligand>
</feature>
<protein>
    <recommendedName>
        <fullName evidence="2 7">Translation initiation factor IF-2</fullName>
    </recommendedName>
</protein>
<dbReference type="GO" id="GO:0003924">
    <property type="term" value="F:GTPase activity"/>
    <property type="evidence" value="ECO:0007669"/>
    <property type="project" value="UniProtKB-UniRule"/>
</dbReference>
<dbReference type="InterPro" id="IPR015760">
    <property type="entry name" value="TIF_IF2"/>
</dbReference>
<name>A0A1F5NJZ3_9BACT</name>
<sequence>MDLSTLSQQLNMSVQDLRNKMREAGFRVSLKARKVDNSLAREIMRKLTGQSTAPVVMDEKITSIIIPQLISVKDFSAKLKQPVTAVIKKLIMNGVMATINEEIDADTAGIIASEFGVEVELEKANSDPAKMALGYVFDLVAKEDPANLKERPPIVAVMGHVDHGKTTLLDTIRKTNVVATESGAITQHIGAYQVESNGRKITFLDTPGHEAFAAMRARGANVTDIIVLVVAADDSVKPQTLEVINRAKLTKTPMIVAINKVDKPEANIDRVKADLSQLGVTIEEWGGNTPAVPLSAKTGMGIDKLLETVLIVADVEELKANPEGQTLGTVIESHLSRSHGAVATVLVQNGTLKIGDTVIVGTAYGKIRAMEDALVKKVKEAGPSYPVLISGISGVPEVGDILKVTGSLDEAKHEALNLQKLERVKRLMSRPQLKADSNTKELKLILRADVAGSLGAITDALGKLDTEDVKLNIVDQKVAEINESDIALAENTQSIIIGFHTRQTAGAAKLAKQKNVTVDMYDIIYELIEDVTQALLVMMPMVVVETILGKAKIKAVFRTEKDVMIVGGEVADGKIVDKKKFRIFRDKVLAGEGKIEELQQNKIEVGEVSLGKEFGLKIKVKTPVKEGDVLEIFDETVRKKGT</sequence>
<evidence type="ECO:0000256" key="2">
    <source>
        <dbReference type="ARBA" id="ARBA00020675"/>
    </source>
</evidence>
<dbReference type="GO" id="GO:0003743">
    <property type="term" value="F:translation initiation factor activity"/>
    <property type="evidence" value="ECO:0007669"/>
    <property type="project" value="UniProtKB-UniRule"/>
</dbReference>